<dbReference type="Pfam" id="PF00400">
    <property type="entry name" value="WD40"/>
    <property type="match status" value="3"/>
</dbReference>
<keyword evidence="3 5" id="KW-0853">WD repeat</keyword>
<sequence>MSTNFRESIEASVQNVQHEDLSASVALKRESEEGGLSPPRRKKLRESNTTMHGIGNGDMQHTDVSEVAEASSGKKIAGDLQEDSSEDTPKVKDKQDQDIIRLIGHYLRAIGLDRSAELLTQESGCSLDHPAALRFCEHIMQGSWGEVDKDLLDIKGLLDGASETWSKVKFMVSEQKFLEFLDDGRVMAAVNVLREELTPLQYNTSRVHTLSTFMICESWELRSRAMWDGKGEKTRAQLIEKVRECLPPTIMLPPGRLLTLLNQAVEHQKSECLFHNTSLDGLNHVSLLVDHRCTAEQLPCETNQLIHDHSDEVWFCKFSPNGLKLATASKDSTVIIWDVHVLTLTCTRSVVLDDHPFGIAYIAWSPDSNSIIACGREGASEAWIWKLQGEEPTGHVFQAPEDSLTACAWYGNGESFVVGGSRGHCYHCDSEGRVLDSREGVRVTCLWCQKDGTTMLAADTHHRLRSFSFDDTPDNLILTEDYPIMAFTVNSNDRLALLNIANQGINLWDLKDHILIRKFQGALQGLFTINSCFGGVNEDFIASGSEDGRVCIWNIKKEVPLVSLTGHTGTVNCVSWNPVFHQMLASASDDRTVRIWTPACVSSNLSQEPEKNCSSSSVEATESQQLLTHVLGDRTVRVLGSSNMQCIVPQGSETSRNSPPGENSSSLQPMDISDSPLIILEEFHGEEKQMKSLAQ</sequence>
<feature type="repeat" description="WD" evidence="5">
    <location>
        <begin position="306"/>
        <end position="339"/>
    </location>
</feature>
<protein>
    <recommendedName>
        <fullName evidence="7">CTLH domain-containing protein</fullName>
    </recommendedName>
</protein>
<dbReference type="PROSITE" id="PS50294">
    <property type="entry name" value="WD_REPEATS_REGION"/>
    <property type="match status" value="2"/>
</dbReference>
<accession>A0AAN9VRJ1</accession>
<dbReference type="GO" id="GO:0005737">
    <property type="term" value="C:cytoplasm"/>
    <property type="evidence" value="ECO:0007669"/>
    <property type="project" value="UniProtKB-SubCell"/>
</dbReference>
<proteinExistence type="predicted"/>
<gene>
    <name evidence="8" type="ORF">R5R35_004511</name>
</gene>
<dbReference type="EMBL" id="JAZDUA010000118">
    <property type="protein sequence ID" value="KAK7867506.1"/>
    <property type="molecule type" value="Genomic_DNA"/>
</dbReference>
<dbReference type="SUPFAM" id="SSF50978">
    <property type="entry name" value="WD40 repeat-like"/>
    <property type="match status" value="1"/>
</dbReference>
<evidence type="ECO:0000256" key="5">
    <source>
        <dbReference type="PROSITE-ProRule" id="PRU00221"/>
    </source>
</evidence>
<dbReference type="PANTHER" id="PTHR22838">
    <property type="entry name" value="WD REPEAT PROTEIN 26-RELATED"/>
    <property type="match status" value="1"/>
</dbReference>
<feature type="repeat" description="WD" evidence="5">
    <location>
        <begin position="564"/>
        <end position="596"/>
    </location>
</feature>
<dbReference type="PANTHER" id="PTHR22838:SF0">
    <property type="entry name" value="WD REPEAT-CONTAINING PROTEIN 26"/>
    <property type="match status" value="1"/>
</dbReference>
<feature type="compositionally biased region" description="Polar residues" evidence="6">
    <location>
        <begin position="1"/>
        <end position="16"/>
    </location>
</feature>
<dbReference type="PROSITE" id="PS50896">
    <property type="entry name" value="LISH"/>
    <property type="match status" value="1"/>
</dbReference>
<dbReference type="PROSITE" id="PS50897">
    <property type="entry name" value="CTLH"/>
    <property type="match status" value="1"/>
</dbReference>
<dbReference type="AlphaFoldDB" id="A0AAN9VRJ1"/>
<keyword evidence="4" id="KW-0677">Repeat</keyword>
<dbReference type="Proteomes" id="UP001378592">
    <property type="component" value="Unassembled WGS sequence"/>
</dbReference>
<evidence type="ECO:0000256" key="2">
    <source>
        <dbReference type="ARBA" id="ARBA00022490"/>
    </source>
</evidence>
<dbReference type="InterPro" id="IPR006594">
    <property type="entry name" value="LisH"/>
</dbReference>
<dbReference type="SMART" id="SM00667">
    <property type="entry name" value="LisH"/>
    <property type="match status" value="1"/>
</dbReference>
<evidence type="ECO:0000259" key="7">
    <source>
        <dbReference type="PROSITE" id="PS50897"/>
    </source>
</evidence>
<evidence type="ECO:0000256" key="1">
    <source>
        <dbReference type="ARBA" id="ARBA00004496"/>
    </source>
</evidence>
<evidence type="ECO:0000256" key="6">
    <source>
        <dbReference type="SAM" id="MobiDB-lite"/>
    </source>
</evidence>
<dbReference type="GO" id="GO:0043161">
    <property type="term" value="P:proteasome-mediated ubiquitin-dependent protein catabolic process"/>
    <property type="evidence" value="ECO:0007669"/>
    <property type="project" value="TreeGrafter"/>
</dbReference>
<keyword evidence="2" id="KW-0963">Cytoplasm</keyword>
<feature type="compositionally biased region" description="Polar residues" evidence="6">
    <location>
        <begin position="647"/>
        <end position="668"/>
    </location>
</feature>
<dbReference type="InterPro" id="IPR001680">
    <property type="entry name" value="WD40_rpt"/>
</dbReference>
<keyword evidence="9" id="KW-1185">Reference proteome</keyword>
<evidence type="ECO:0000256" key="4">
    <source>
        <dbReference type="ARBA" id="ARBA00022737"/>
    </source>
</evidence>
<dbReference type="InterPro" id="IPR036322">
    <property type="entry name" value="WD40_repeat_dom_sf"/>
</dbReference>
<dbReference type="InterPro" id="IPR051350">
    <property type="entry name" value="WD_repeat-ST_regulator"/>
</dbReference>
<dbReference type="InterPro" id="IPR015943">
    <property type="entry name" value="WD40/YVTN_repeat-like_dom_sf"/>
</dbReference>
<reference evidence="8 9" key="1">
    <citation type="submission" date="2024-03" db="EMBL/GenBank/DDBJ databases">
        <title>The genome assembly and annotation of the cricket Gryllus longicercus Weissman &amp; Gray.</title>
        <authorList>
            <person name="Szrajer S."/>
            <person name="Gray D."/>
            <person name="Ylla G."/>
        </authorList>
    </citation>
    <scope>NUCLEOTIDE SEQUENCE [LARGE SCALE GENOMIC DNA]</scope>
    <source>
        <strain evidence="8">DAG 2021-001</strain>
        <tissue evidence="8">Whole body minus gut</tissue>
    </source>
</reference>
<dbReference type="InterPro" id="IPR020472">
    <property type="entry name" value="WD40_PAC1"/>
</dbReference>
<comment type="caution">
    <text evidence="8">The sequence shown here is derived from an EMBL/GenBank/DDBJ whole genome shotgun (WGS) entry which is preliminary data.</text>
</comment>
<organism evidence="8 9">
    <name type="scientific">Gryllus longicercus</name>
    <dbReference type="NCBI Taxonomy" id="2509291"/>
    <lineage>
        <taxon>Eukaryota</taxon>
        <taxon>Metazoa</taxon>
        <taxon>Ecdysozoa</taxon>
        <taxon>Arthropoda</taxon>
        <taxon>Hexapoda</taxon>
        <taxon>Insecta</taxon>
        <taxon>Pterygota</taxon>
        <taxon>Neoptera</taxon>
        <taxon>Polyneoptera</taxon>
        <taxon>Orthoptera</taxon>
        <taxon>Ensifera</taxon>
        <taxon>Gryllidea</taxon>
        <taxon>Grylloidea</taxon>
        <taxon>Gryllidae</taxon>
        <taxon>Gryllinae</taxon>
        <taxon>Gryllus</taxon>
    </lineage>
</organism>
<feature type="region of interest" description="Disordered" evidence="6">
    <location>
        <begin position="1"/>
        <end position="93"/>
    </location>
</feature>
<dbReference type="SMART" id="SM00320">
    <property type="entry name" value="WD40"/>
    <property type="match status" value="5"/>
</dbReference>
<dbReference type="PROSITE" id="PS50082">
    <property type="entry name" value="WD_REPEATS_2"/>
    <property type="match status" value="2"/>
</dbReference>
<evidence type="ECO:0000313" key="8">
    <source>
        <dbReference type="EMBL" id="KAK7867506.1"/>
    </source>
</evidence>
<feature type="region of interest" description="Disordered" evidence="6">
    <location>
        <begin position="647"/>
        <end position="671"/>
    </location>
</feature>
<comment type="subcellular location">
    <subcellularLocation>
        <location evidence="1">Cytoplasm</location>
    </subcellularLocation>
</comment>
<dbReference type="PRINTS" id="PR00320">
    <property type="entry name" value="GPROTEINBRPT"/>
</dbReference>
<dbReference type="GO" id="GO:0034657">
    <property type="term" value="C:GID complex"/>
    <property type="evidence" value="ECO:0007669"/>
    <property type="project" value="TreeGrafter"/>
</dbReference>
<name>A0AAN9VRJ1_9ORTH</name>
<evidence type="ECO:0000313" key="9">
    <source>
        <dbReference type="Proteomes" id="UP001378592"/>
    </source>
</evidence>
<dbReference type="InterPro" id="IPR006595">
    <property type="entry name" value="CTLH_C"/>
</dbReference>
<evidence type="ECO:0000256" key="3">
    <source>
        <dbReference type="ARBA" id="ARBA00022574"/>
    </source>
</evidence>
<feature type="compositionally biased region" description="Basic and acidic residues" evidence="6">
    <location>
        <begin position="17"/>
        <end position="32"/>
    </location>
</feature>
<dbReference type="PROSITE" id="PS00678">
    <property type="entry name" value="WD_REPEATS_1"/>
    <property type="match status" value="1"/>
</dbReference>
<feature type="domain" description="CTLH" evidence="7">
    <location>
        <begin position="128"/>
        <end position="188"/>
    </location>
</feature>
<dbReference type="Gene3D" id="2.130.10.10">
    <property type="entry name" value="YVTN repeat-like/Quinoprotein amine dehydrogenase"/>
    <property type="match status" value="2"/>
</dbReference>
<dbReference type="FunFam" id="2.130.10.10:FF:000087">
    <property type="entry name" value="WD repeat-containing protein 26 homolog"/>
    <property type="match status" value="1"/>
</dbReference>
<dbReference type="InterPro" id="IPR019775">
    <property type="entry name" value="WD40_repeat_CS"/>
</dbReference>